<accession>A0A1H5NN56</accession>
<feature type="transmembrane region" description="Helical" evidence="8">
    <location>
        <begin position="556"/>
        <end position="575"/>
    </location>
</feature>
<evidence type="ECO:0000256" key="7">
    <source>
        <dbReference type="SAM" id="MobiDB-lite"/>
    </source>
</evidence>
<organism evidence="10 11">
    <name type="scientific">Arthrobacter alpinus</name>
    <dbReference type="NCBI Taxonomy" id="656366"/>
    <lineage>
        <taxon>Bacteria</taxon>
        <taxon>Bacillati</taxon>
        <taxon>Actinomycetota</taxon>
        <taxon>Actinomycetes</taxon>
        <taxon>Micrococcales</taxon>
        <taxon>Micrococcaceae</taxon>
        <taxon>Arthrobacter</taxon>
    </lineage>
</organism>
<dbReference type="Proteomes" id="UP000182725">
    <property type="component" value="Unassembled WGS sequence"/>
</dbReference>
<evidence type="ECO:0000256" key="8">
    <source>
        <dbReference type="SAM" id="Phobius"/>
    </source>
</evidence>
<evidence type="ECO:0000256" key="3">
    <source>
        <dbReference type="ARBA" id="ARBA00022475"/>
    </source>
</evidence>
<sequence>MGGMKNTDWSPKRWLRIALPAVLIIVWLMAAGLGGPTFGKISDVSTNDQASFLPASAESTVAREWQLKFVDSNVIPAVVLLTSEEALTQEQLGEIAGLSKKLGGVGGVQEPEAPATTSIAGPIPSEDNKAVEFLVPIAATGEIKEVVGELRETLAASTPAGLSVYVTGPAGLTADLVSAFGGIDGVLLLVALVAVFIILLIVYRSVVLPLLVLFTSVFALCASILVVYYMASWDWIKLSGQSQGILSILVIGAATDYSLLFVARFREALHQVDSKWAALGRAYRGAWEPIVASGSTVILAMLCLLFSDLNSNRSLGPIAAIGILFSLLAALTCLPALLVAFGRGSFWPFMPKVESGRNHKHHADDTAGMTEETAADIGRGLAGVGGIWRRIGLLIARKPRMTWVVTLVILLAASSGILQLQANGVSQTEVILGQSNAVDGQRALAEHFDGGSGSPVLIVADQASQDQVLAAVEGTEGITEASVYKGGGRPDPAAEPVVKDGRVLINATLKDQADSESAEQVVVELRNQLPAIDSSVLVGGVSAIALDTNVTAQSDLFKIVPLVLLVIFLVLIVLLRSIVAPLLLIVTVVLSYVATMGVSALVFNHVFGFPGADATVPLFGFVFLVALGVDYNIFLMTRVREESLLLGTHAGVLRGLGKTGGVITSAGVVLAATFAALGIIPLLFLAQLAFIVAFGVLLDTVIVRTLLVPALSYDLGDRVWWPAKSTKFGQGSSVPATAPEPFESAQR</sequence>
<evidence type="ECO:0000256" key="4">
    <source>
        <dbReference type="ARBA" id="ARBA00022692"/>
    </source>
</evidence>
<feature type="region of interest" description="Disordered" evidence="7">
    <location>
        <begin position="727"/>
        <end position="747"/>
    </location>
</feature>
<dbReference type="SUPFAM" id="SSF82866">
    <property type="entry name" value="Multidrug efflux transporter AcrB transmembrane domain"/>
    <property type="match status" value="2"/>
</dbReference>
<comment type="similarity">
    <text evidence="2">Belongs to the resistance-nodulation-cell division (RND) (TC 2.A.6) family. MmpL subfamily.</text>
</comment>
<dbReference type="GO" id="GO:0005886">
    <property type="term" value="C:plasma membrane"/>
    <property type="evidence" value="ECO:0007669"/>
    <property type="project" value="UniProtKB-SubCell"/>
</dbReference>
<evidence type="ECO:0000313" key="10">
    <source>
        <dbReference type="EMBL" id="SEF03006.1"/>
    </source>
</evidence>
<protein>
    <submittedName>
        <fullName evidence="10">Putative drug exporter of the RND superfamily</fullName>
    </submittedName>
</protein>
<feature type="domain" description="SSD" evidence="9">
    <location>
        <begin position="585"/>
        <end position="713"/>
    </location>
</feature>
<comment type="subcellular location">
    <subcellularLocation>
        <location evidence="1">Cell membrane</location>
        <topology evidence="1">Multi-pass membrane protein</topology>
    </subcellularLocation>
</comment>
<dbReference type="InterPro" id="IPR004869">
    <property type="entry name" value="MMPL_dom"/>
</dbReference>
<feature type="transmembrane region" description="Helical" evidence="8">
    <location>
        <begin position="582"/>
        <end position="603"/>
    </location>
</feature>
<evidence type="ECO:0000256" key="6">
    <source>
        <dbReference type="ARBA" id="ARBA00023136"/>
    </source>
</evidence>
<feature type="transmembrane region" description="Helical" evidence="8">
    <location>
        <begin position="243"/>
        <end position="265"/>
    </location>
</feature>
<keyword evidence="5 8" id="KW-1133">Transmembrane helix</keyword>
<name>A0A1H5NN56_9MICC</name>
<evidence type="ECO:0000256" key="2">
    <source>
        <dbReference type="ARBA" id="ARBA00010157"/>
    </source>
</evidence>
<dbReference type="InterPro" id="IPR050545">
    <property type="entry name" value="Mycobact_MmpL"/>
</dbReference>
<feature type="transmembrane region" description="Helical" evidence="8">
    <location>
        <begin position="210"/>
        <end position="231"/>
    </location>
</feature>
<feature type="transmembrane region" description="Helical" evidence="8">
    <location>
        <begin position="185"/>
        <end position="203"/>
    </location>
</feature>
<dbReference type="EMBL" id="FNTV01000001">
    <property type="protein sequence ID" value="SEF03006.1"/>
    <property type="molecule type" value="Genomic_DNA"/>
</dbReference>
<evidence type="ECO:0000259" key="9">
    <source>
        <dbReference type="PROSITE" id="PS50156"/>
    </source>
</evidence>
<dbReference type="AlphaFoldDB" id="A0A1H5NN56"/>
<feature type="transmembrane region" description="Helical" evidence="8">
    <location>
        <begin position="403"/>
        <end position="422"/>
    </location>
</feature>
<evidence type="ECO:0000256" key="5">
    <source>
        <dbReference type="ARBA" id="ARBA00022989"/>
    </source>
</evidence>
<feature type="transmembrane region" description="Helical" evidence="8">
    <location>
        <begin position="615"/>
        <end position="635"/>
    </location>
</feature>
<reference evidence="10 11" key="1">
    <citation type="submission" date="2016-10" db="EMBL/GenBank/DDBJ databases">
        <authorList>
            <person name="de Groot N.N."/>
        </authorList>
    </citation>
    <scope>NUCLEOTIDE SEQUENCE [LARGE SCALE GENOMIC DNA]</scope>
    <source>
        <strain evidence="10 11">DSM 22274</strain>
    </source>
</reference>
<evidence type="ECO:0000256" key="1">
    <source>
        <dbReference type="ARBA" id="ARBA00004651"/>
    </source>
</evidence>
<keyword evidence="4 8" id="KW-0812">Transmembrane</keyword>
<dbReference type="PROSITE" id="PS50156">
    <property type="entry name" value="SSD"/>
    <property type="match status" value="1"/>
</dbReference>
<feature type="transmembrane region" description="Helical" evidence="8">
    <location>
        <begin position="690"/>
        <end position="711"/>
    </location>
</feature>
<feature type="transmembrane region" description="Helical" evidence="8">
    <location>
        <begin position="319"/>
        <end position="342"/>
    </location>
</feature>
<dbReference type="Gene3D" id="1.20.1640.10">
    <property type="entry name" value="Multidrug efflux transporter AcrB transmembrane domain"/>
    <property type="match status" value="2"/>
</dbReference>
<feature type="transmembrane region" description="Helical" evidence="8">
    <location>
        <begin position="662"/>
        <end position="684"/>
    </location>
</feature>
<evidence type="ECO:0000313" key="11">
    <source>
        <dbReference type="Proteomes" id="UP000182725"/>
    </source>
</evidence>
<keyword evidence="6 8" id="KW-0472">Membrane</keyword>
<dbReference type="Pfam" id="PF03176">
    <property type="entry name" value="MMPL"/>
    <property type="match status" value="2"/>
</dbReference>
<dbReference type="PANTHER" id="PTHR33406:SF6">
    <property type="entry name" value="MEMBRANE PROTEIN YDGH-RELATED"/>
    <property type="match status" value="1"/>
</dbReference>
<dbReference type="InterPro" id="IPR000731">
    <property type="entry name" value="SSD"/>
</dbReference>
<keyword evidence="3" id="KW-1003">Cell membrane</keyword>
<dbReference type="PANTHER" id="PTHR33406">
    <property type="entry name" value="MEMBRANE PROTEIN MJ1562-RELATED"/>
    <property type="match status" value="1"/>
</dbReference>
<feature type="transmembrane region" description="Helical" evidence="8">
    <location>
        <begin position="286"/>
        <end position="307"/>
    </location>
</feature>
<gene>
    <name evidence="10" type="ORF">SAMN04489740_3868</name>
</gene>
<proteinExistence type="inferred from homology"/>